<dbReference type="AlphaFoldDB" id="A0A0F9CE75"/>
<dbReference type="Gene3D" id="2.60.120.260">
    <property type="entry name" value="Galactose-binding domain-like"/>
    <property type="match status" value="1"/>
</dbReference>
<protein>
    <submittedName>
        <fullName evidence="1">Uncharacterized protein</fullName>
    </submittedName>
</protein>
<comment type="caution">
    <text evidence="1">The sequence shown here is derived from an EMBL/GenBank/DDBJ whole genome shotgun (WGS) entry which is preliminary data.</text>
</comment>
<name>A0A0F9CE75_9ZZZZ</name>
<sequence length="300" mass="31987">MKREIGRRTGGHYSFTTTTGHIDASLITSTDLTQRFPNNDRLKGWYVEIEDAGASDAGAIRRVTAYTASTGALAITDPDLGDDDNARTVSIYRRHPDDLRDAYNTGARLQLYPSLGMIRDVETLVTGQIQSTFTLPTTFRRKPLRVWLGTRQNAESIVENVLSNGGFEAFTSGAADSWTLTGGGSAQAQESQTSGPKNYAILEGSSSVKLSISLNTATTLLQTVTPDVGVEGSEINMSVWVYCNTASRVSAQISGSDVVSTPVTGSTHGGTGWERLTVNAFIDVNGTSFETGIDITTGAA</sequence>
<organism evidence="1">
    <name type="scientific">marine sediment metagenome</name>
    <dbReference type="NCBI Taxonomy" id="412755"/>
    <lineage>
        <taxon>unclassified sequences</taxon>
        <taxon>metagenomes</taxon>
        <taxon>ecological metagenomes</taxon>
    </lineage>
</organism>
<proteinExistence type="predicted"/>
<reference evidence="1" key="1">
    <citation type="journal article" date="2015" name="Nature">
        <title>Complex archaea that bridge the gap between prokaryotes and eukaryotes.</title>
        <authorList>
            <person name="Spang A."/>
            <person name="Saw J.H."/>
            <person name="Jorgensen S.L."/>
            <person name="Zaremba-Niedzwiedzka K."/>
            <person name="Martijn J."/>
            <person name="Lind A.E."/>
            <person name="van Eijk R."/>
            <person name="Schleper C."/>
            <person name="Guy L."/>
            <person name="Ettema T.J."/>
        </authorList>
    </citation>
    <scope>NUCLEOTIDE SEQUENCE</scope>
</reference>
<dbReference type="EMBL" id="LAZR01033573">
    <property type="protein sequence ID" value="KKL47703.1"/>
    <property type="molecule type" value="Genomic_DNA"/>
</dbReference>
<feature type="non-terminal residue" evidence="1">
    <location>
        <position position="300"/>
    </location>
</feature>
<accession>A0A0F9CE75</accession>
<evidence type="ECO:0000313" key="1">
    <source>
        <dbReference type="EMBL" id="KKL47703.1"/>
    </source>
</evidence>
<gene>
    <name evidence="1" type="ORF">LCGC14_2332910</name>
</gene>